<evidence type="ECO:0000313" key="2">
    <source>
        <dbReference type="Proteomes" id="UP000006038"/>
    </source>
</evidence>
<name>J3MKM8_ORYBR</name>
<proteinExistence type="predicted"/>
<reference evidence="1" key="1">
    <citation type="journal article" date="2013" name="Nat. Commun.">
        <title>Whole-genome sequencing of Oryza brachyantha reveals mechanisms underlying Oryza genome evolution.</title>
        <authorList>
            <person name="Chen J."/>
            <person name="Huang Q."/>
            <person name="Gao D."/>
            <person name="Wang J."/>
            <person name="Lang Y."/>
            <person name="Liu T."/>
            <person name="Li B."/>
            <person name="Bai Z."/>
            <person name="Luis Goicoechea J."/>
            <person name="Liang C."/>
            <person name="Chen C."/>
            <person name="Zhang W."/>
            <person name="Sun S."/>
            <person name="Liao Y."/>
            <person name="Zhang X."/>
            <person name="Yang L."/>
            <person name="Song C."/>
            <person name="Wang M."/>
            <person name="Shi J."/>
            <person name="Liu G."/>
            <person name="Liu J."/>
            <person name="Zhou H."/>
            <person name="Zhou W."/>
            <person name="Yu Q."/>
            <person name="An N."/>
            <person name="Chen Y."/>
            <person name="Cai Q."/>
            <person name="Wang B."/>
            <person name="Liu B."/>
            <person name="Min J."/>
            <person name="Huang Y."/>
            <person name="Wu H."/>
            <person name="Li Z."/>
            <person name="Zhang Y."/>
            <person name="Yin Y."/>
            <person name="Song W."/>
            <person name="Jiang J."/>
            <person name="Jackson S.A."/>
            <person name="Wing R.A."/>
            <person name="Wang J."/>
            <person name="Chen M."/>
        </authorList>
    </citation>
    <scope>NUCLEOTIDE SEQUENCE [LARGE SCALE GENOMIC DNA]</scope>
    <source>
        <strain evidence="1">cv. IRGC 101232</strain>
    </source>
</reference>
<evidence type="ECO:0000313" key="1">
    <source>
        <dbReference type="EnsemblPlants" id="OB07G19600.1"/>
    </source>
</evidence>
<dbReference type="EnsemblPlants" id="OB07G19600.1">
    <property type="protein sequence ID" value="OB07G19600.1"/>
    <property type="gene ID" value="OB07G19600"/>
</dbReference>
<keyword evidence="2" id="KW-1185">Reference proteome</keyword>
<dbReference type="Proteomes" id="UP000006038">
    <property type="component" value="Chromosome 7"/>
</dbReference>
<sequence length="155" mass="16951">MGSIGARNIFSAISVVGSEFDALDGEAFAFIQVLVGCSSHRTHGTHLARRNFSLRSRGTMTPTISARATVRPQRANEGGEVCLEASQGQKIGSQELDMHEMERIHAGHLLNPGREMRVETQESREEPSKPAYCHIKRMKLPPQNSTTPKIVGTAV</sequence>
<dbReference type="Gramene" id="OB07G19600.1">
    <property type="protein sequence ID" value="OB07G19600.1"/>
    <property type="gene ID" value="OB07G19600"/>
</dbReference>
<accession>J3MKM8</accession>
<organism evidence="1">
    <name type="scientific">Oryza brachyantha</name>
    <name type="common">malo sina</name>
    <dbReference type="NCBI Taxonomy" id="4533"/>
    <lineage>
        <taxon>Eukaryota</taxon>
        <taxon>Viridiplantae</taxon>
        <taxon>Streptophyta</taxon>
        <taxon>Embryophyta</taxon>
        <taxon>Tracheophyta</taxon>
        <taxon>Spermatophyta</taxon>
        <taxon>Magnoliopsida</taxon>
        <taxon>Liliopsida</taxon>
        <taxon>Poales</taxon>
        <taxon>Poaceae</taxon>
        <taxon>BOP clade</taxon>
        <taxon>Oryzoideae</taxon>
        <taxon>Oryzeae</taxon>
        <taxon>Oryzinae</taxon>
        <taxon>Oryza</taxon>
    </lineage>
</organism>
<protein>
    <submittedName>
        <fullName evidence="1">Uncharacterized protein</fullName>
    </submittedName>
</protein>
<dbReference type="HOGENOM" id="CLU_1698229_0_0_1"/>
<dbReference type="AlphaFoldDB" id="J3MKM8"/>
<reference evidence="1" key="2">
    <citation type="submission" date="2013-04" db="UniProtKB">
        <authorList>
            <consortium name="EnsemblPlants"/>
        </authorList>
    </citation>
    <scope>IDENTIFICATION</scope>
</reference>